<sequence length="109" mass="12482">ETWFLGSGLKPQTRTYASACVSQGLTGDSQAEERKSDWVVRRQFLLVEIWEGGIMGKWGIGKVERVVGEMKWFPPVFHWWVTVYTSTPRFTGLSWYQTGGSRIIIDILP</sequence>
<protein>
    <submittedName>
        <fullName evidence="1">Uncharacterized protein</fullName>
    </submittedName>
</protein>
<feature type="non-terminal residue" evidence="1">
    <location>
        <position position="1"/>
    </location>
</feature>
<name>A0ABS8V6P8_DATST</name>
<keyword evidence="2" id="KW-1185">Reference proteome</keyword>
<dbReference type="EMBL" id="JACEIK010003430">
    <property type="protein sequence ID" value="MCD9641685.1"/>
    <property type="molecule type" value="Genomic_DNA"/>
</dbReference>
<evidence type="ECO:0000313" key="2">
    <source>
        <dbReference type="Proteomes" id="UP000823775"/>
    </source>
</evidence>
<reference evidence="1 2" key="1">
    <citation type="journal article" date="2021" name="BMC Genomics">
        <title>Datura genome reveals duplications of psychoactive alkaloid biosynthetic genes and high mutation rate following tissue culture.</title>
        <authorList>
            <person name="Rajewski A."/>
            <person name="Carter-House D."/>
            <person name="Stajich J."/>
            <person name="Litt A."/>
        </authorList>
    </citation>
    <scope>NUCLEOTIDE SEQUENCE [LARGE SCALE GENOMIC DNA]</scope>
    <source>
        <strain evidence="1">AR-01</strain>
    </source>
</reference>
<feature type="non-terminal residue" evidence="1">
    <location>
        <position position="109"/>
    </location>
</feature>
<organism evidence="1 2">
    <name type="scientific">Datura stramonium</name>
    <name type="common">Jimsonweed</name>
    <name type="synonym">Common thornapple</name>
    <dbReference type="NCBI Taxonomy" id="4076"/>
    <lineage>
        <taxon>Eukaryota</taxon>
        <taxon>Viridiplantae</taxon>
        <taxon>Streptophyta</taxon>
        <taxon>Embryophyta</taxon>
        <taxon>Tracheophyta</taxon>
        <taxon>Spermatophyta</taxon>
        <taxon>Magnoliopsida</taxon>
        <taxon>eudicotyledons</taxon>
        <taxon>Gunneridae</taxon>
        <taxon>Pentapetalae</taxon>
        <taxon>asterids</taxon>
        <taxon>lamiids</taxon>
        <taxon>Solanales</taxon>
        <taxon>Solanaceae</taxon>
        <taxon>Solanoideae</taxon>
        <taxon>Datureae</taxon>
        <taxon>Datura</taxon>
    </lineage>
</organism>
<proteinExistence type="predicted"/>
<dbReference type="Proteomes" id="UP000823775">
    <property type="component" value="Unassembled WGS sequence"/>
</dbReference>
<accession>A0ABS8V6P8</accession>
<evidence type="ECO:0000313" key="1">
    <source>
        <dbReference type="EMBL" id="MCD9641685.1"/>
    </source>
</evidence>
<comment type="caution">
    <text evidence="1">The sequence shown here is derived from an EMBL/GenBank/DDBJ whole genome shotgun (WGS) entry which is preliminary data.</text>
</comment>
<gene>
    <name evidence="1" type="ORF">HAX54_028072</name>
</gene>